<evidence type="ECO:0000313" key="4">
    <source>
        <dbReference type="Proteomes" id="UP000184452"/>
    </source>
</evidence>
<dbReference type="InterPro" id="IPR029068">
    <property type="entry name" value="Glyas_Bleomycin-R_OHBP_Dase"/>
</dbReference>
<organism evidence="3 4">
    <name type="scientific">Nocardiopsis flavescens</name>
    <dbReference type="NCBI Taxonomy" id="758803"/>
    <lineage>
        <taxon>Bacteria</taxon>
        <taxon>Bacillati</taxon>
        <taxon>Actinomycetota</taxon>
        <taxon>Actinomycetes</taxon>
        <taxon>Streptosporangiales</taxon>
        <taxon>Nocardiopsidaceae</taxon>
        <taxon>Nocardiopsis</taxon>
    </lineage>
</organism>
<dbReference type="Pfam" id="PF00903">
    <property type="entry name" value="Glyoxalase"/>
    <property type="match status" value="1"/>
</dbReference>
<proteinExistence type="predicted"/>
<dbReference type="PANTHER" id="PTHR34109">
    <property type="entry name" value="BNAUNNG04460D PROTEIN-RELATED"/>
    <property type="match status" value="1"/>
</dbReference>
<dbReference type="InterPro" id="IPR004360">
    <property type="entry name" value="Glyas_Fos-R_dOase_dom"/>
</dbReference>
<gene>
    <name evidence="3" type="ORF">SAMN05421803_101139</name>
</gene>
<evidence type="ECO:0000256" key="1">
    <source>
        <dbReference type="SAM" id="MobiDB-lite"/>
    </source>
</evidence>
<dbReference type="AlphaFoldDB" id="A0A1M6AWJ6"/>
<protein>
    <submittedName>
        <fullName evidence="3">Uncharacterized conserved protein PhnB, glyoxalase superfamily</fullName>
    </submittedName>
</protein>
<feature type="domain" description="VOC" evidence="2">
    <location>
        <begin position="12"/>
        <end position="133"/>
    </location>
</feature>
<feature type="region of interest" description="Disordered" evidence="1">
    <location>
        <begin position="101"/>
        <end position="121"/>
    </location>
</feature>
<dbReference type="EMBL" id="FQZK01000001">
    <property type="protein sequence ID" value="SHI40856.1"/>
    <property type="molecule type" value="Genomic_DNA"/>
</dbReference>
<dbReference type="PANTHER" id="PTHR34109:SF1">
    <property type="entry name" value="VOC DOMAIN-CONTAINING PROTEIN"/>
    <property type="match status" value="1"/>
</dbReference>
<evidence type="ECO:0000313" key="3">
    <source>
        <dbReference type="EMBL" id="SHI40856.1"/>
    </source>
</evidence>
<name>A0A1M6AWJ6_9ACTN</name>
<dbReference type="OrthoDB" id="9806868at2"/>
<dbReference type="Proteomes" id="UP000184452">
    <property type="component" value="Unassembled WGS sequence"/>
</dbReference>
<sequence>MSTPHTDTTVRPRLWGTLQAHDAAALIDFYTGAFGFTATARHHDADGRVAHAELLWPQGAGGIMLGDHAPGRAWSREPGTAGFYVVTADPDALHARAADHGAQVVSPPHTTGHGSREFTVRDPEGNLWAFGDYPGA</sequence>
<accession>A0A1M6AWJ6</accession>
<keyword evidence="4" id="KW-1185">Reference proteome</keyword>
<dbReference type="RefSeq" id="WP_073373846.1">
    <property type="nucleotide sequence ID" value="NZ_FQZK01000001.1"/>
</dbReference>
<dbReference type="PROSITE" id="PS51819">
    <property type="entry name" value="VOC"/>
    <property type="match status" value="1"/>
</dbReference>
<reference evidence="3 4" key="1">
    <citation type="submission" date="2016-11" db="EMBL/GenBank/DDBJ databases">
        <authorList>
            <person name="Jaros S."/>
            <person name="Januszkiewicz K."/>
            <person name="Wedrychowicz H."/>
        </authorList>
    </citation>
    <scope>NUCLEOTIDE SEQUENCE [LARGE SCALE GENOMIC DNA]</scope>
    <source>
        <strain evidence="3 4">CGMCC 4.5723</strain>
    </source>
</reference>
<dbReference type="STRING" id="758803.SAMN05421803_101139"/>
<dbReference type="Gene3D" id="3.30.720.110">
    <property type="match status" value="1"/>
</dbReference>
<evidence type="ECO:0000259" key="2">
    <source>
        <dbReference type="PROSITE" id="PS51819"/>
    </source>
</evidence>
<dbReference type="InterPro" id="IPR037523">
    <property type="entry name" value="VOC_core"/>
</dbReference>
<dbReference type="SUPFAM" id="SSF54593">
    <property type="entry name" value="Glyoxalase/Bleomycin resistance protein/Dihydroxybiphenyl dioxygenase"/>
    <property type="match status" value="1"/>
</dbReference>
<dbReference type="Gene3D" id="3.30.720.120">
    <property type="match status" value="1"/>
</dbReference>